<dbReference type="EMBL" id="RJVU01057542">
    <property type="protein sequence ID" value="ROK23428.1"/>
    <property type="molecule type" value="Genomic_DNA"/>
</dbReference>
<proteinExistence type="predicted"/>
<evidence type="ECO:0000313" key="1">
    <source>
        <dbReference type="EMBL" id="ROK23428.1"/>
    </source>
</evidence>
<comment type="caution">
    <text evidence="1">The sequence shown here is derived from an EMBL/GenBank/DDBJ whole genome shotgun (WGS) entry which is preliminary data.</text>
</comment>
<dbReference type="OrthoDB" id="8948664at2759"/>
<dbReference type="Proteomes" id="UP000281406">
    <property type="component" value="Unassembled WGS sequence"/>
</dbReference>
<gene>
    <name evidence="1" type="ORF">DPX16_16472</name>
</gene>
<keyword evidence="2" id="KW-1185">Reference proteome</keyword>
<evidence type="ECO:0000313" key="2">
    <source>
        <dbReference type="Proteomes" id="UP000281406"/>
    </source>
</evidence>
<accession>A0A3N0XZJ0</accession>
<sequence length="219" mass="24726">MAAASALCEFLDVVTHAVAKLNIYWLAVKQDAHPKSKLEQFLPSKVQPPCWDLPFLPDHHTEVSRSWRKPFSVSVFSPHVSNYSSIMGLKEHGYGVMPKVEQALVRPCNLSPAWHCASSPRHYPPGHAEQLRPWWGRCKLLSLRAGYIPGHLNMGTDILLRQGLRPGNWRLPPQVVGLFDPLYCLQYGKKFNSKLLNRRSDDILLSHLVTGHSNSKSCC</sequence>
<dbReference type="AlphaFoldDB" id="A0A3N0XZJ0"/>
<name>A0A3N0XZJ0_ANAGA</name>
<organism evidence="1 2">
    <name type="scientific">Anabarilius grahami</name>
    <name type="common">Kanglang fish</name>
    <name type="synonym">Barilius grahami</name>
    <dbReference type="NCBI Taxonomy" id="495550"/>
    <lineage>
        <taxon>Eukaryota</taxon>
        <taxon>Metazoa</taxon>
        <taxon>Chordata</taxon>
        <taxon>Craniata</taxon>
        <taxon>Vertebrata</taxon>
        <taxon>Euteleostomi</taxon>
        <taxon>Actinopterygii</taxon>
        <taxon>Neopterygii</taxon>
        <taxon>Teleostei</taxon>
        <taxon>Ostariophysi</taxon>
        <taxon>Cypriniformes</taxon>
        <taxon>Xenocyprididae</taxon>
        <taxon>Xenocypridinae</taxon>
        <taxon>Xenocypridinae incertae sedis</taxon>
        <taxon>Anabarilius</taxon>
    </lineage>
</organism>
<reference evidence="1 2" key="1">
    <citation type="submission" date="2018-10" db="EMBL/GenBank/DDBJ databases">
        <title>Genome assembly for a Yunnan-Guizhou Plateau 3E fish, Anabarilius grahami (Regan), and its evolutionary and genetic applications.</title>
        <authorList>
            <person name="Jiang W."/>
        </authorList>
    </citation>
    <scope>NUCLEOTIDE SEQUENCE [LARGE SCALE GENOMIC DNA]</scope>
    <source>
        <strain evidence="1">AG-KIZ</strain>
        <tissue evidence="1">Muscle</tissue>
    </source>
</reference>
<protein>
    <submittedName>
        <fullName evidence="1">Uncharacterized protein</fullName>
    </submittedName>
</protein>